<evidence type="ECO:0000313" key="2">
    <source>
        <dbReference type="Proteomes" id="UP001283361"/>
    </source>
</evidence>
<proteinExistence type="predicted"/>
<dbReference type="AlphaFoldDB" id="A0AAE1APU5"/>
<keyword evidence="2" id="KW-1185">Reference proteome</keyword>
<gene>
    <name evidence="1" type="ORF">RRG08_061528</name>
</gene>
<protein>
    <submittedName>
        <fullName evidence="1">Uncharacterized protein</fullName>
    </submittedName>
</protein>
<sequence length="92" mass="10024">MGRLVLGLMGNAGTWEVQGAVGSARTRGWCKVMGTWVVLGLVMKFVTNIVYVPLSDHPRSCLSLPTMTTILEQWNTPCLNVNSTPTGDYNPL</sequence>
<reference evidence="1" key="1">
    <citation type="journal article" date="2023" name="G3 (Bethesda)">
        <title>A reference genome for the long-term kleptoplast-retaining sea slug Elysia crispata morphotype clarki.</title>
        <authorList>
            <person name="Eastman K.E."/>
            <person name="Pendleton A.L."/>
            <person name="Shaikh M.A."/>
            <person name="Suttiyut T."/>
            <person name="Ogas R."/>
            <person name="Tomko P."/>
            <person name="Gavelis G."/>
            <person name="Widhalm J.R."/>
            <person name="Wisecaver J.H."/>
        </authorList>
    </citation>
    <scope>NUCLEOTIDE SEQUENCE</scope>
    <source>
        <strain evidence="1">ECLA1</strain>
    </source>
</reference>
<accession>A0AAE1APU5</accession>
<dbReference type="Proteomes" id="UP001283361">
    <property type="component" value="Unassembled WGS sequence"/>
</dbReference>
<comment type="caution">
    <text evidence="1">The sequence shown here is derived from an EMBL/GenBank/DDBJ whole genome shotgun (WGS) entry which is preliminary data.</text>
</comment>
<name>A0AAE1APU5_9GAST</name>
<evidence type="ECO:0000313" key="1">
    <source>
        <dbReference type="EMBL" id="KAK3791515.1"/>
    </source>
</evidence>
<organism evidence="1 2">
    <name type="scientific">Elysia crispata</name>
    <name type="common">lettuce slug</name>
    <dbReference type="NCBI Taxonomy" id="231223"/>
    <lineage>
        <taxon>Eukaryota</taxon>
        <taxon>Metazoa</taxon>
        <taxon>Spiralia</taxon>
        <taxon>Lophotrochozoa</taxon>
        <taxon>Mollusca</taxon>
        <taxon>Gastropoda</taxon>
        <taxon>Heterobranchia</taxon>
        <taxon>Euthyneura</taxon>
        <taxon>Panpulmonata</taxon>
        <taxon>Sacoglossa</taxon>
        <taxon>Placobranchoidea</taxon>
        <taxon>Plakobranchidae</taxon>
        <taxon>Elysia</taxon>
    </lineage>
</organism>
<dbReference type="EMBL" id="JAWDGP010001469">
    <property type="protein sequence ID" value="KAK3791515.1"/>
    <property type="molecule type" value="Genomic_DNA"/>
</dbReference>